<organism evidence="9 10">
    <name type="scientific">Paenibacillus hexagrammi</name>
    <dbReference type="NCBI Taxonomy" id="2908839"/>
    <lineage>
        <taxon>Bacteria</taxon>
        <taxon>Bacillati</taxon>
        <taxon>Bacillota</taxon>
        <taxon>Bacilli</taxon>
        <taxon>Bacillales</taxon>
        <taxon>Paenibacillaceae</taxon>
        <taxon>Paenibacillus</taxon>
    </lineage>
</organism>
<evidence type="ECO:0000256" key="7">
    <source>
        <dbReference type="ARBA" id="ARBA00023136"/>
    </source>
</evidence>
<keyword evidence="10" id="KW-1185">Reference proteome</keyword>
<evidence type="ECO:0000256" key="1">
    <source>
        <dbReference type="ARBA" id="ARBA00004141"/>
    </source>
</evidence>
<dbReference type="InterPro" id="IPR004761">
    <property type="entry name" value="Spore_GerAB"/>
</dbReference>
<evidence type="ECO:0000313" key="9">
    <source>
        <dbReference type="EMBL" id="UJF33527.1"/>
    </source>
</evidence>
<feature type="transmembrane region" description="Helical" evidence="8">
    <location>
        <begin position="209"/>
        <end position="235"/>
    </location>
</feature>
<protein>
    <submittedName>
        <fullName evidence="9">Spore germination protein</fullName>
    </submittedName>
</protein>
<evidence type="ECO:0000256" key="8">
    <source>
        <dbReference type="SAM" id="Phobius"/>
    </source>
</evidence>
<keyword evidence="5 8" id="KW-0812">Transmembrane</keyword>
<evidence type="ECO:0000256" key="3">
    <source>
        <dbReference type="ARBA" id="ARBA00022448"/>
    </source>
</evidence>
<evidence type="ECO:0000256" key="5">
    <source>
        <dbReference type="ARBA" id="ARBA00022692"/>
    </source>
</evidence>
<keyword evidence="3" id="KW-0813">Transport</keyword>
<feature type="transmembrane region" description="Helical" evidence="8">
    <location>
        <begin position="268"/>
        <end position="290"/>
    </location>
</feature>
<evidence type="ECO:0000313" key="10">
    <source>
        <dbReference type="Proteomes" id="UP001649230"/>
    </source>
</evidence>
<feature type="transmembrane region" description="Helical" evidence="8">
    <location>
        <begin position="32"/>
        <end position="53"/>
    </location>
</feature>
<sequence length="314" mass="34645">MISAYQLFSLIVLYQFGTTVIFGFASDAGRDAWVAAALSSLLGAGLICGYALLTKLNGHSSLVSWFTRNFGIWAGTPIAWLYPLLFLYDGARVICDLKFLLPLTLLPATPPWFFLLAFMLVVIYLLDAGAQVLFRMAGILLPVLLVFILLEALLLWVSGSLHLSYVRPVLGQGFGKVLSSVWPLGITQTYGETIEIAVLWHLMKKESRLGLISIGATLFAAMFIVLFDILAVTALGERLFQEMIFPAFTILKLSRIADFLENLDALGALYFMCTAFIKLSVHLLTAVLCIRELLQTKSYTPVIWTCAAASSLWP</sequence>
<keyword evidence="7 8" id="KW-0472">Membrane</keyword>
<comment type="subcellular location">
    <subcellularLocation>
        <location evidence="1">Membrane</location>
        <topology evidence="1">Multi-pass membrane protein</topology>
    </subcellularLocation>
</comment>
<evidence type="ECO:0000256" key="2">
    <source>
        <dbReference type="ARBA" id="ARBA00007998"/>
    </source>
</evidence>
<reference evidence="9 10" key="1">
    <citation type="journal article" date="2024" name="Int. J. Syst. Evol. Microbiol.">
        <title>Paenibacillus hexagrammi sp. nov., a novel bacterium isolated from the gut content of Hexagrammos agrammus.</title>
        <authorList>
            <person name="Jung H.K."/>
            <person name="Kim D.G."/>
            <person name="Zin H."/>
            <person name="Park J."/>
            <person name="Jung H."/>
            <person name="Kim Y.O."/>
            <person name="Kong H.J."/>
            <person name="Kim J.W."/>
            <person name="Kim Y.S."/>
        </authorList>
    </citation>
    <scope>NUCLEOTIDE SEQUENCE [LARGE SCALE GENOMIC DNA]</scope>
    <source>
        <strain evidence="9 10">YPD9-1</strain>
    </source>
</reference>
<feature type="transmembrane region" description="Helical" evidence="8">
    <location>
        <begin position="6"/>
        <end position="25"/>
    </location>
</feature>
<evidence type="ECO:0000256" key="6">
    <source>
        <dbReference type="ARBA" id="ARBA00022989"/>
    </source>
</evidence>
<dbReference type="NCBIfam" id="TIGR00912">
    <property type="entry name" value="2A0309"/>
    <property type="match status" value="1"/>
</dbReference>
<dbReference type="PANTHER" id="PTHR34975">
    <property type="entry name" value="SPORE GERMINATION PROTEIN A2"/>
    <property type="match status" value="1"/>
</dbReference>
<feature type="transmembrane region" description="Helical" evidence="8">
    <location>
        <begin position="132"/>
        <end position="157"/>
    </location>
</feature>
<evidence type="ECO:0000256" key="4">
    <source>
        <dbReference type="ARBA" id="ARBA00022544"/>
    </source>
</evidence>
<feature type="transmembrane region" description="Helical" evidence="8">
    <location>
        <begin position="65"/>
        <end position="87"/>
    </location>
</feature>
<gene>
    <name evidence="9" type="ORF">L0M14_29190</name>
</gene>
<comment type="similarity">
    <text evidence="2">Belongs to the amino acid-polyamine-organocation (APC) superfamily. Spore germination protein (SGP) (TC 2.A.3.9) family.</text>
</comment>
<dbReference type="Pfam" id="PF03845">
    <property type="entry name" value="Spore_permease"/>
    <property type="match status" value="1"/>
</dbReference>
<proteinExistence type="inferred from homology"/>
<keyword evidence="6 8" id="KW-1133">Transmembrane helix</keyword>
<accession>A0ABY3SHZ5</accession>
<dbReference type="PANTHER" id="PTHR34975:SF2">
    <property type="entry name" value="SPORE GERMINATION PROTEIN A2"/>
    <property type="match status" value="1"/>
</dbReference>
<dbReference type="EMBL" id="CP090978">
    <property type="protein sequence ID" value="UJF33527.1"/>
    <property type="molecule type" value="Genomic_DNA"/>
</dbReference>
<feature type="transmembrane region" description="Helical" evidence="8">
    <location>
        <begin position="99"/>
        <end position="126"/>
    </location>
</feature>
<dbReference type="Proteomes" id="UP001649230">
    <property type="component" value="Chromosome"/>
</dbReference>
<keyword evidence="4" id="KW-0309">Germination</keyword>
<name>A0ABY3SHZ5_9BACL</name>
<dbReference type="RefSeq" id="WP_235119897.1">
    <property type="nucleotide sequence ID" value="NZ_CP090978.1"/>
</dbReference>